<dbReference type="InterPro" id="IPR036259">
    <property type="entry name" value="MFS_trans_sf"/>
</dbReference>
<proteinExistence type="predicted"/>
<sequence length="585" mass="64641">MEKLAELSHLFVTVFLSSFASLMVIPAITDVTMSAVCPGKDECSLAIYLSGFQQAIIGLGTVVMMPLIGNLSDQYGRKALLTLPMTVSIIPLVPSPSLPTSYFSLRNYMAQVESRFLIFVDTGSGPPRNCQILLAQGSKPCRPESTARQRTEWARPKVILAYSRTTNFFYAYYLFRTLTAMICEGSINCLALAYVADNVLERQRTSAFGILSGIATAAFVCGTLAARFLSTASTFQVAALVSMLAAVYMRIFLRESLPNGENLTRPILKSGQDGQCQDDGDLSRLAPVLKKIPSIQDITGLLKSSETFSQAAVVAFFDSIAEGGMQASIMYYLKARFHFSKNQYADLMLLLGIAGMASQARIYKIMCFFNIYFLLLSIFNDPFHLTMSPVLVILMNFTAGFHALVGTTCSRGKTAGNRAFRGHRRCIALQCSMVKLGNASTEFDFFLHPFIVENRPFLLEFVVPYATTIFAVFIVFVPPCLRSIASKQVGPTEQGKAQGCISGIISFAKIISPLIYSPLTDDCILSECSHEGCSSYFKSQNQQQLTSLDLVLIEMNNLWYKEEASLNPSFTTGWSCYWKVHRKKD</sequence>
<evidence type="ECO:0000256" key="6">
    <source>
        <dbReference type="SAM" id="Phobius"/>
    </source>
</evidence>
<feature type="transmembrane region" description="Helical" evidence="6">
    <location>
        <begin position="457"/>
        <end position="477"/>
    </location>
</feature>
<dbReference type="PANTHER" id="PTHR23504:SF95">
    <property type="entry name" value="MAJOR FACILITATOR SUPERFAMILY PROTEIN"/>
    <property type="match status" value="1"/>
</dbReference>
<dbReference type="OrthoDB" id="419616at2759"/>
<keyword evidence="5 6" id="KW-0472">Membrane</keyword>
<gene>
    <name evidence="7" type="ORF">SADUNF_Sadunf04G0127700</name>
</gene>
<feature type="transmembrane region" description="Helical" evidence="6">
    <location>
        <begin position="45"/>
        <end position="68"/>
    </location>
</feature>
<protein>
    <recommendedName>
        <fullName evidence="9">Major facilitator superfamily (MFS) profile domain-containing protein</fullName>
    </recommendedName>
</protein>
<dbReference type="Proteomes" id="UP000657918">
    <property type="component" value="Chromosome 4"/>
</dbReference>
<evidence type="ECO:0000256" key="4">
    <source>
        <dbReference type="ARBA" id="ARBA00022989"/>
    </source>
</evidence>
<comment type="caution">
    <text evidence="7">The sequence shown here is derived from an EMBL/GenBank/DDBJ whole genome shotgun (WGS) entry which is preliminary data.</text>
</comment>
<feature type="transmembrane region" description="Helical" evidence="6">
    <location>
        <begin position="385"/>
        <end position="405"/>
    </location>
</feature>
<evidence type="ECO:0000256" key="3">
    <source>
        <dbReference type="ARBA" id="ARBA00022692"/>
    </source>
</evidence>
<evidence type="ECO:0000256" key="1">
    <source>
        <dbReference type="ARBA" id="ARBA00004141"/>
    </source>
</evidence>
<keyword evidence="8" id="KW-1185">Reference proteome</keyword>
<dbReference type="GO" id="GO:0022857">
    <property type="term" value="F:transmembrane transporter activity"/>
    <property type="evidence" value="ECO:0007669"/>
    <property type="project" value="InterPro"/>
</dbReference>
<dbReference type="PANTHER" id="PTHR23504">
    <property type="entry name" value="MAJOR FACILITATOR SUPERFAMILY DOMAIN-CONTAINING PROTEIN 10"/>
    <property type="match status" value="1"/>
</dbReference>
<feature type="transmembrane region" description="Helical" evidence="6">
    <location>
        <begin position="235"/>
        <end position="253"/>
    </location>
</feature>
<feature type="transmembrane region" description="Helical" evidence="6">
    <location>
        <begin position="7"/>
        <end position="25"/>
    </location>
</feature>
<dbReference type="SUPFAM" id="SSF103473">
    <property type="entry name" value="MFS general substrate transporter"/>
    <property type="match status" value="1"/>
</dbReference>
<dbReference type="Pfam" id="PF07690">
    <property type="entry name" value="MFS_1"/>
    <property type="match status" value="1"/>
</dbReference>
<organism evidence="7 8">
    <name type="scientific">Salix dunnii</name>
    <dbReference type="NCBI Taxonomy" id="1413687"/>
    <lineage>
        <taxon>Eukaryota</taxon>
        <taxon>Viridiplantae</taxon>
        <taxon>Streptophyta</taxon>
        <taxon>Embryophyta</taxon>
        <taxon>Tracheophyta</taxon>
        <taxon>Spermatophyta</taxon>
        <taxon>Magnoliopsida</taxon>
        <taxon>eudicotyledons</taxon>
        <taxon>Gunneridae</taxon>
        <taxon>Pentapetalae</taxon>
        <taxon>rosids</taxon>
        <taxon>fabids</taxon>
        <taxon>Malpighiales</taxon>
        <taxon>Salicaceae</taxon>
        <taxon>Saliceae</taxon>
        <taxon>Salix</taxon>
    </lineage>
</organism>
<feature type="transmembrane region" description="Helical" evidence="6">
    <location>
        <begin position="170"/>
        <end position="195"/>
    </location>
</feature>
<feature type="transmembrane region" description="Helical" evidence="6">
    <location>
        <begin position="362"/>
        <end position="379"/>
    </location>
</feature>
<keyword evidence="3 6" id="KW-0812">Transmembrane</keyword>
<feature type="transmembrane region" description="Helical" evidence="6">
    <location>
        <begin position="80"/>
        <end position="98"/>
    </location>
</feature>
<evidence type="ECO:0000256" key="5">
    <source>
        <dbReference type="ARBA" id="ARBA00023136"/>
    </source>
</evidence>
<feature type="transmembrane region" description="Helical" evidence="6">
    <location>
        <begin position="207"/>
        <end position="229"/>
    </location>
</feature>
<reference evidence="7 8" key="1">
    <citation type="submission" date="2020-10" db="EMBL/GenBank/DDBJ databases">
        <title>Plant Genome Project.</title>
        <authorList>
            <person name="Zhang R.-G."/>
        </authorList>
    </citation>
    <scope>NUCLEOTIDE SEQUENCE [LARGE SCALE GENOMIC DNA]</scope>
    <source>
        <strain evidence="7">FAFU-HL-1</strain>
        <tissue evidence="7">Leaf</tissue>
    </source>
</reference>
<keyword evidence="2" id="KW-0813">Transport</keyword>
<dbReference type="EMBL" id="JADGMS010000004">
    <property type="protein sequence ID" value="KAF9684531.1"/>
    <property type="molecule type" value="Genomic_DNA"/>
</dbReference>
<keyword evidence="4 6" id="KW-1133">Transmembrane helix</keyword>
<name>A0A835N2Y7_9ROSI</name>
<dbReference type="AlphaFoldDB" id="A0A835N2Y7"/>
<evidence type="ECO:0000256" key="2">
    <source>
        <dbReference type="ARBA" id="ARBA00022448"/>
    </source>
</evidence>
<evidence type="ECO:0000313" key="7">
    <source>
        <dbReference type="EMBL" id="KAF9684531.1"/>
    </source>
</evidence>
<dbReference type="GO" id="GO:0016020">
    <property type="term" value="C:membrane"/>
    <property type="evidence" value="ECO:0007669"/>
    <property type="project" value="UniProtKB-SubCell"/>
</dbReference>
<dbReference type="InterPro" id="IPR011701">
    <property type="entry name" value="MFS"/>
</dbReference>
<comment type="subcellular location">
    <subcellularLocation>
        <location evidence="1">Membrane</location>
        <topology evidence="1">Multi-pass membrane protein</topology>
    </subcellularLocation>
</comment>
<dbReference type="Gene3D" id="1.20.1250.20">
    <property type="entry name" value="MFS general substrate transporter like domains"/>
    <property type="match status" value="1"/>
</dbReference>
<evidence type="ECO:0000313" key="8">
    <source>
        <dbReference type="Proteomes" id="UP000657918"/>
    </source>
</evidence>
<evidence type="ECO:0008006" key="9">
    <source>
        <dbReference type="Google" id="ProtNLM"/>
    </source>
</evidence>
<accession>A0A835N2Y7</accession>